<dbReference type="Proteomes" id="UP000176009">
    <property type="component" value="Unassembled WGS sequence"/>
</dbReference>
<organism evidence="3 5">
    <name type="scientific">Salegentibacter salarius</name>
    <dbReference type="NCBI Taxonomy" id="435906"/>
    <lineage>
        <taxon>Bacteria</taxon>
        <taxon>Pseudomonadati</taxon>
        <taxon>Bacteroidota</taxon>
        <taxon>Flavobacteriia</taxon>
        <taxon>Flavobacteriales</taxon>
        <taxon>Flavobacteriaceae</taxon>
        <taxon>Salegentibacter</taxon>
    </lineage>
</organism>
<accession>A0A2N0TNK4</accession>
<evidence type="ECO:0000313" key="5">
    <source>
        <dbReference type="Proteomes" id="UP000232533"/>
    </source>
</evidence>
<keyword evidence="1" id="KW-0472">Membrane</keyword>
<proteinExistence type="predicted"/>
<sequence length="75" mass="8388">MRFVKSILLILLIAAAIIFAFQNLETVNLAFLSWHLELPLSFLSILLYILGAVSGGLLFSILKRLATDRNNNTQL</sequence>
<feature type="transmembrane region" description="Helical" evidence="1">
    <location>
        <begin position="42"/>
        <end position="62"/>
    </location>
</feature>
<dbReference type="EMBL" id="LKTR01000054">
    <property type="protein sequence ID" value="PKD16323.1"/>
    <property type="molecule type" value="Genomic_DNA"/>
</dbReference>
<dbReference type="Proteomes" id="UP000232533">
    <property type="component" value="Unassembled WGS sequence"/>
</dbReference>
<name>A0A2N0TNK4_9FLAO</name>
<comment type="caution">
    <text evidence="3">The sequence shown here is derived from an EMBL/GenBank/DDBJ whole genome shotgun (WGS) entry which is preliminary data.</text>
</comment>
<reference evidence="3 5" key="1">
    <citation type="submission" date="2015-10" db="EMBL/GenBank/DDBJ databases">
        <title>Draft genome sequence of Salegentibacter salinarum KCTC 12975.</title>
        <authorList>
            <person name="Lin W."/>
            <person name="Zheng Q."/>
        </authorList>
    </citation>
    <scope>NUCLEOTIDE SEQUENCE [LARGE SCALE GENOMIC DNA]</scope>
    <source>
        <strain evidence="3 5">KCTC 12974</strain>
    </source>
</reference>
<keyword evidence="1" id="KW-0812">Transmembrane</keyword>
<gene>
    <name evidence="3" type="ORF">APR40_05230</name>
    <name evidence="2" type="ORF">BHS39_05230</name>
</gene>
<evidence type="ECO:0000313" key="4">
    <source>
        <dbReference type="Proteomes" id="UP000176009"/>
    </source>
</evidence>
<protein>
    <recommendedName>
        <fullName evidence="6">Lipopolysaccharide assembly protein A domain-containing protein</fullName>
    </recommendedName>
</protein>
<evidence type="ECO:0008006" key="6">
    <source>
        <dbReference type="Google" id="ProtNLM"/>
    </source>
</evidence>
<dbReference type="AlphaFoldDB" id="A0A2N0TNK4"/>
<evidence type="ECO:0000313" key="2">
    <source>
        <dbReference type="EMBL" id="OEY71534.1"/>
    </source>
</evidence>
<reference evidence="2 4" key="2">
    <citation type="submission" date="2016-09" db="EMBL/GenBank/DDBJ databases">
        <title>Genome Sequence of Salegentibacter salarius,Isolated from a Marine Solar Saltern of the Yellow Sea in South Korea.</title>
        <authorList>
            <person name="Zheng Q."/>
            <person name="Liu Y."/>
        </authorList>
    </citation>
    <scope>NUCLEOTIDE SEQUENCE [LARGE SCALE GENOMIC DNA]</scope>
    <source>
        <strain evidence="2 4">KCTC 12974</strain>
    </source>
</reference>
<dbReference type="EMBL" id="MJBR01000049">
    <property type="protein sequence ID" value="OEY71534.1"/>
    <property type="molecule type" value="Genomic_DNA"/>
</dbReference>
<evidence type="ECO:0000256" key="1">
    <source>
        <dbReference type="SAM" id="Phobius"/>
    </source>
</evidence>
<keyword evidence="4" id="KW-1185">Reference proteome</keyword>
<keyword evidence="1" id="KW-1133">Transmembrane helix</keyword>
<evidence type="ECO:0000313" key="3">
    <source>
        <dbReference type="EMBL" id="PKD16323.1"/>
    </source>
</evidence>